<evidence type="ECO:0000313" key="2">
    <source>
        <dbReference type="EMBL" id="MCX2741464.1"/>
    </source>
</evidence>
<dbReference type="EMBL" id="JAPFQO010000011">
    <property type="protein sequence ID" value="MCX2741464.1"/>
    <property type="molecule type" value="Genomic_DNA"/>
</dbReference>
<keyword evidence="3" id="KW-1185">Reference proteome</keyword>
<dbReference type="RefSeq" id="WP_266053682.1">
    <property type="nucleotide sequence ID" value="NZ_JAPFQO010000011.1"/>
</dbReference>
<feature type="domain" description="Toxin SymE-like" evidence="1">
    <location>
        <begin position="32"/>
        <end position="65"/>
    </location>
</feature>
<organism evidence="2 3">
    <name type="scientific">Pontibacter anaerobius</name>
    <dbReference type="NCBI Taxonomy" id="2993940"/>
    <lineage>
        <taxon>Bacteria</taxon>
        <taxon>Pseudomonadati</taxon>
        <taxon>Bacteroidota</taxon>
        <taxon>Cytophagia</taxon>
        <taxon>Cytophagales</taxon>
        <taxon>Hymenobacteraceae</taxon>
        <taxon>Pontibacter</taxon>
    </lineage>
</organism>
<sequence>MLEKTKKASVTVAKKLKITPKYFTRAYGRVVYPQIRFGGRWLQEAGFKSGDTVTVKLEEGKLIMSVSTKTE</sequence>
<evidence type="ECO:0000313" key="3">
    <source>
        <dbReference type="Proteomes" id="UP001207228"/>
    </source>
</evidence>
<dbReference type="InterPro" id="IPR014944">
    <property type="entry name" value="Toxin_SymE-like"/>
</dbReference>
<protein>
    <submittedName>
        <fullName evidence="2">SymE family type I addiction module toxin</fullName>
    </submittedName>
</protein>
<reference evidence="2 3" key="1">
    <citation type="submission" date="2022-11" db="EMBL/GenBank/DDBJ databases">
        <title>The characterization of three novel Bacteroidetes species and genomic analysis of their roles in tidal elemental geochemical cycles.</title>
        <authorList>
            <person name="Ma K.-J."/>
        </authorList>
    </citation>
    <scope>NUCLEOTIDE SEQUENCE [LARGE SCALE GENOMIC DNA]</scope>
    <source>
        <strain evidence="2 3">M82</strain>
    </source>
</reference>
<dbReference type="Pfam" id="PF08845">
    <property type="entry name" value="SymE_toxin"/>
    <property type="match status" value="1"/>
</dbReference>
<comment type="caution">
    <text evidence="2">The sequence shown here is derived from an EMBL/GenBank/DDBJ whole genome shotgun (WGS) entry which is preliminary data.</text>
</comment>
<gene>
    <name evidence="2" type="ORF">OO017_16005</name>
</gene>
<accession>A0ABT3RI23</accession>
<proteinExistence type="predicted"/>
<evidence type="ECO:0000259" key="1">
    <source>
        <dbReference type="Pfam" id="PF08845"/>
    </source>
</evidence>
<name>A0ABT3RI23_9BACT</name>
<dbReference type="Proteomes" id="UP001207228">
    <property type="component" value="Unassembled WGS sequence"/>
</dbReference>